<protein>
    <recommendedName>
        <fullName evidence="5">Tetraspanin Tsp3</fullName>
    </recommendedName>
</protein>
<evidence type="ECO:0000256" key="1">
    <source>
        <dbReference type="SAM" id="MobiDB-lite"/>
    </source>
</evidence>
<organism evidence="3 4">
    <name type="scientific">Diplogelasinospora grovesii</name>
    <dbReference type="NCBI Taxonomy" id="303347"/>
    <lineage>
        <taxon>Eukaryota</taxon>
        <taxon>Fungi</taxon>
        <taxon>Dikarya</taxon>
        <taxon>Ascomycota</taxon>
        <taxon>Pezizomycotina</taxon>
        <taxon>Sordariomycetes</taxon>
        <taxon>Sordariomycetidae</taxon>
        <taxon>Sordariales</taxon>
        <taxon>Diplogelasinosporaceae</taxon>
        <taxon>Diplogelasinospora</taxon>
    </lineage>
</organism>
<feature type="compositionally biased region" description="Acidic residues" evidence="1">
    <location>
        <begin position="251"/>
        <end position="271"/>
    </location>
</feature>
<reference evidence="4" key="1">
    <citation type="journal article" date="2023" name="Mol. Phylogenet. Evol.">
        <title>Genome-scale phylogeny and comparative genomics of the fungal order Sordariales.</title>
        <authorList>
            <person name="Hensen N."/>
            <person name="Bonometti L."/>
            <person name="Westerberg I."/>
            <person name="Brannstrom I.O."/>
            <person name="Guillou S."/>
            <person name="Cros-Aarteil S."/>
            <person name="Calhoun S."/>
            <person name="Haridas S."/>
            <person name="Kuo A."/>
            <person name="Mondo S."/>
            <person name="Pangilinan J."/>
            <person name="Riley R."/>
            <person name="LaButti K."/>
            <person name="Andreopoulos B."/>
            <person name="Lipzen A."/>
            <person name="Chen C."/>
            <person name="Yan M."/>
            <person name="Daum C."/>
            <person name="Ng V."/>
            <person name="Clum A."/>
            <person name="Steindorff A."/>
            <person name="Ohm R.A."/>
            <person name="Martin F."/>
            <person name="Silar P."/>
            <person name="Natvig D.O."/>
            <person name="Lalanne C."/>
            <person name="Gautier V."/>
            <person name="Ament-Velasquez S.L."/>
            <person name="Kruys A."/>
            <person name="Hutchinson M.I."/>
            <person name="Powell A.J."/>
            <person name="Barry K."/>
            <person name="Miller A.N."/>
            <person name="Grigoriev I.V."/>
            <person name="Debuchy R."/>
            <person name="Gladieux P."/>
            <person name="Hiltunen Thoren M."/>
            <person name="Johannesson H."/>
        </authorList>
    </citation>
    <scope>NUCLEOTIDE SEQUENCE [LARGE SCALE GENOMIC DNA]</scope>
    <source>
        <strain evidence="4">CBS 340.73</strain>
    </source>
</reference>
<feature type="region of interest" description="Disordered" evidence="1">
    <location>
        <begin position="247"/>
        <end position="320"/>
    </location>
</feature>
<feature type="compositionally biased region" description="Low complexity" evidence="1">
    <location>
        <begin position="284"/>
        <end position="293"/>
    </location>
</feature>
<evidence type="ECO:0000256" key="2">
    <source>
        <dbReference type="SAM" id="Phobius"/>
    </source>
</evidence>
<gene>
    <name evidence="3" type="ORF">QBC46DRAFT_316121</name>
</gene>
<comment type="caution">
    <text evidence="3">The sequence shown here is derived from an EMBL/GenBank/DDBJ whole genome shotgun (WGS) entry which is preliminary data.</text>
</comment>
<name>A0AAN6N6R6_9PEZI</name>
<dbReference type="AlphaFoldDB" id="A0AAN6N6R6"/>
<evidence type="ECO:0008006" key="5">
    <source>
        <dbReference type="Google" id="ProtNLM"/>
    </source>
</evidence>
<sequence length="320" mass="35185">MAAWLAIVYPLIILALMAVATYEHINTTTLSLPLSPVLTFLTVLLPLLAFANALYLPSALFSSSSSSSSSSRSKQPSPFTRAVLPIALQILQLILTTVLATNFASELIPSPIRQCMMESRWKDFWTGHDAESIRRIQDSFNCCGFRTVKDRAWPFPHGKPGDPKVECTTEYHRTIACGAPWEQALQRNAGTEFGVVLTVGVLQVLSLLFMKYINGGNNMPAWVRALFAGRRRQEDTARRHPLLVGAAAAAAEEEEEEDSDEEGGEQEEEEVVGNTRYRDQVDVGQRQQQQRRGTNGGYGGTGTGTGTGPRVEPSPWTVDE</sequence>
<accession>A0AAN6N6R6</accession>
<dbReference type="EMBL" id="MU853814">
    <property type="protein sequence ID" value="KAK3939253.1"/>
    <property type="molecule type" value="Genomic_DNA"/>
</dbReference>
<keyword evidence="4" id="KW-1185">Reference proteome</keyword>
<keyword evidence="2" id="KW-0472">Membrane</keyword>
<feature type="transmembrane region" description="Helical" evidence="2">
    <location>
        <begin position="82"/>
        <end position="104"/>
    </location>
</feature>
<dbReference type="Proteomes" id="UP001303473">
    <property type="component" value="Unassembled WGS sequence"/>
</dbReference>
<proteinExistence type="predicted"/>
<feature type="compositionally biased region" description="Gly residues" evidence="1">
    <location>
        <begin position="294"/>
        <end position="307"/>
    </location>
</feature>
<feature type="transmembrane region" description="Helical" evidence="2">
    <location>
        <begin position="37"/>
        <end position="61"/>
    </location>
</feature>
<evidence type="ECO:0000313" key="4">
    <source>
        <dbReference type="Proteomes" id="UP001303473"/>
    </source>
</evidence>
<evidence type="ECO:0000313" key="3">
    <source>
        <dbReference type="EMBL" id="KAK3939253.1"/>
    </source>
</evidence>
<keyword evidence="2" id="KW-0812">Transmembrane</keyword>
<keyword evidence="2" id="KW-1133">Transmembrane helix</keyword>